<dbReference type="PANTHER" id="PTHR23117">
    <property type="entry name" value="GUANYLATE KINASE-RELATED"/>
    <property type="match status" value="1"/>
</dbReference>
<dbReference type="Pfam" id="PF00625">
    <property type="entry name" value="Guanylate_kin"/>
    <property type="match status" value="1"/>
</dbReference>
<organism evidence="9 10">
    <name type="scientific">Agathobacter rectalis</name>
    <dbReference type="NCBI Taxonomy" id="39491"/>
    <lineage>
        <taxon>Bacteria</taxon>
        <taxon>Bacillati</taxon>
        <taxon>Bacillota</taxon>
        <taxon>Clostridia</taxon>
        <taxon>Lachnospirales</taxon>
        <taxon>Lachnospiraceae</taxon>
        <taxon>Agathobacter</taxon>
    </lineage>
</organism>
<keyword evidence="10" id="KW-1185">Reference proteome</keyword>
<sequence length="355" mass="40352">MIRPKIGLDWDDVTAPFNSIAIDMANKKYNITPPLALDDIDSWENTGRASVIKEFYRDNALYERQKPTEETKRMIRKLMDIGEVYFITAVAPGFMGVRASQIMEAFPDFPTENIILGNAKNLVQFDIILDDAIHNVLETPATYPVLMRKPWNSKMTGLLSVNNITEFVYLVEQIINASLYRNKNIKNPSVVALVGPSGSGKTALSDSLCTMEQFENPKTYCTKPGDKHRYLTEEEFNAQDFFEKTRYAGIQYGTKMEDIEAVLAKGHFVVMPLDMCGAIAMKRHFPTVIVYVARDKELLIRDIIEQDYSIEEKTLRILSIDAEKRNRQICDYAVNNMDVSAATRELSDVLESNCL</sequence>
<name>A0A0M6WG69_9FIRM</name>
<dbReference type="CDD" id="cd00267">
    <property type="entry name" value="ABC_ATPase"/>
    <property type="match status" value="1"/>
</dbReference>
<evidence type="ECO:0000313" key="10">
    <source>
        <dbReference type="Proteomes" id="UP000049472"/>
    </source>
</evidence>
<feature type="active site" description="Nucleophile" evidence="7">
    <location>
        <position position="9"/>
    </location>
</feature>
<feature type="active site" description="Proton donor" evidence="7">
    <location>
        <position position="11"/>
    </location>
</feature>
<proteinExistence type="inferred from homology"/>
<evidence type="ECO:0000256" key="3">
    <source>
        <dbReference type="ARBA" id="ARBA00009589"/>
    </source>
</evidence>
<comment type="similarity">
    <text evidence="2">Belongs to the guanylate kinase family.</text>
</comment>
<evidence type="ECO:0000313" key="9">
    <source>
        <dbReference type="EMBL" id="CRL35410.1"/>
    </source>
</evidence>
<gene>
    <name evidence="9" type="ORF">T1815_10911</name>
</gene>
<dbReference type="AlphaFoldDB" id="A0A0M6WG69"/>
<evidence type="ECO:0000256" key="5">
    <source>
        <dbReference type="ARBA" id="ARBA00022777"/>
    </source>
</evidence>
<evidence type="ECO:0000256" key="4">
    <source>
        <dbReference type="ARBA" id="ARBA00022679"/>
    </source>
</evidence>
<dbReference type="InterPro" id="IPR010708">
    <property type="entry name" value="5'(3')-deoxyribonucleotidase"/>
</dbReference>
<dbReference type="Gene3D" id="3.40.50.1000">
    <property type="entry name" value="HAD superfamily/HAD-like"/>
    <property type="match status" value="1"/>
</dbReference>
<dbReference type="Pfam" id="PF06941">
    <property type="entry name" value="NT5C"/>
    <property type="match status" value="1"/>
</dbReference>
<evidence type="ECO:0000256" key="1">
    <source>
        <dbReference type="ARBA" id="ARBA00003531"/>
    </source>
</evidence>
<dbReference type="GO" id="GO:0004385">
    <property type="term" value="F:GMP kinase activity"/>
    <property type="evidence" value="ECO:0007669"/>
    <property type="project" value="UniProtKB-EC"/>
</dbReference>
<evidence type="ECO:0000256" key="7">
    <source>
        <dbReference type="PIRSR" id="PIRSR610708-1"/>
    </source>
</evidence>
<keyword evidence="5 9" id="KW-0418">Kinase</keyword>
<evidence type="ECO:0000256" key="2">
    <source>
        <dbReference type="ARBA" id="ARBA00005790"/>
    </source>
</evidence>
<comment type="catalytic activity">
    <reaction evidence="6">
        <text>GMP + ATP = GDP + ADP</text>
        <dbReference type="Rhea" id="RHEA:20780"/>
        <dbReference type="ChEBI" id="CHEBI:30616"/>
        <dbReference type="ChEBI" id="CHEBI:58115"/>
        <dbReference type="ChEBI" id="CHEBI:58189"/>
        <dbReference type="ChEBI" id="CHEBI:456216"/>
        <dbReference type="EC" id="2.7.4.8"/>
    </reaction>
</comment>
<dbReference type="PANTHER" id="PTHR23117:SF13">
    <property type="entry name" value="GUANYLATE KINASE"/>
    <property type="match status" value="1"/>
</dbReference>
<dbReference type="InterPro" id="IPR027417">
    <property type="entry name" value="P-loop_NTPase"/>
</dbReference>
<comment type="function">
    <text evidence="1">Essential for recycling GMP and indirectly, cGMP.</text>
</comment>
<dbReference type="GO" id="GO:0009264">
    <property type="term" value="P:deoxyribonucleotide catabolic process"/>
    <property type="evidence" value="ECO:0007669"/>
    <property type="project" value="InterPro"/>
</dbReference>
<dbReference type="PROSITE" id="PS50052">
    <property type="entry name" value="GUANYLATE_KINASE_2"/>
    <property type="match status" value="1"/>
</dbReference>
<comment type="similarity">
    <text evidence="3">Belongs to the 5'(3')-deoxyribonucleotidase family.</text>
</comment>
<dbReference type="Proteomes" id="UP000049472">
    <property type="component" value="Unassembled WGS sequence"/>
</dbReference>
<dbReference type="InterPro" id="IPR008145">
    <property type="entry name" value="GK/Ca_channel_bsu"/>
</dbReference>
<feature type="domain" description="Guanylate kinase-like" evidence="8">
    <location>
        <begin position="188"/>
        <end position="351"/>
    </location>
</feature>
<dbReference type="InterPro" id="IPR023214">
    <property type="entry name" value="HAD_sf"/>
</dbReference>
<accession>A0A0M6WG69</accession>
<dbReference type="InterPro" id="IPR008144">
    <property type="entry name" value="Guanylate_kin-like_dom"/>
</dbReference>
<dbReference type="Gene3D" id="3.40.50.300">
    <property type="entry name" value="P-loop containing nucleotide triphosphate hydrolases"/>
    <property type="match status" value="1"/>
</dbReference>
<keyword evidence="4" id="KW-0808">Transferase</keyword>
<evidence type="ECO:0000259" key="8">
    <source>
        <dbReference type="PROSITE" id="PS50052"/>
    </source>
</evidence>
<dbReference type="EMBL" id="CVRQ01000014">
    <property type="protein sequence ID" value="CRL35410.1"/>
    <property type="molecule type" value="Genomic_DNA"/>
</dbReference>
<evidence type="ECO:0000256" key="6">
    <source>
        <dbReference type="ARBA" id="ARBA00048594"/>
    </source>
</evidence>
<protein>
    <submittedName>
        <fullName evidence="9">Guanylate kinase</fullName>
    </submittedName>
</protein>
<reference evidence="10" key="1">
    <citation type="submission" date="2015-05" db="EMBL/GenBank/DDBJ databases">
        <authorList>
            <consortium name="Pathogen Informatics"/>
        </authorList>
    </citation>
    <scope>NUCLEOTIDE SEQUENCE [LARGE SCALE GENOMIC DNA]</scope>
    <source>
        <strain evidence="10">T1-815</strain>
    </source>
</reference>
<dbReference type="SMART" id="SM00072">
    <property type="entry name" value="GuKc"/>
    <property type="match status" value="1"/>
</dbReference>
<dbReference type="SUPFAM" id="SSF52540">
    <property type="entry name" value="P-loop containing nucleoside triphosphate hydrolases"/>
    <property type="match status" value="1"/>
</dbReference>
<dbReference type="GO" id="GO:0005829">
    <property type="term" value="C:cytosol"/>
    <property type="evidence" value="ECO:0007669"/>
    <property type="project" value="TreeGrafter"/>
</dbReference>
<dbReference type="GO" id="GO:0008253">
    <property type="term" value="F:5'-nucleotidase activity"/>
    <property type="evidence" value="ECO:0007669"/>
    <property type="project" value="InterPro"/>
</dbReference>
<dbReference type="RefSeq" id="WP_055061429.1">
    <property type="nucleotide sequence ID" value="NZ_CVRQ01000014.1"/>
</dbReference>